<feature type="compositionally biased region" description="Basic and acidic residues" evidence="9">
    <location>
        <begin position="867"/>
        <end position="879"/>
    </location>
</feature>
<feature type="compositionally biased region" description="Basic and acidic residues" evidence="9">
    <location>
        <begin position="112"/>
        <end position="135"/>
    </location>
</feature>
<feature type="region of interest" description="Disordered" evidence="9">
    <location>
        <begin position="1"/>
        <end position="21"/>
    </location>
</feature>
<keyword evidence="4" id="KW-1003">Cell membrane</keyword>
<gene>
    <name evidence="11" type="ORF">HHUSO_G16500</name>
</gene>
<dbReference type="InterPro" id="IPR029341">
    <property type="entry name" value="FAM21/CAPZIP"/>
</dbReference>
<feature type="compositionally biased region" description="Basic and acidic residues" evidence="9">
    <location>
        <begin position="392"/>
        <end position="401"/>
    </location>
</feature>
<dbReference type="EMBL" id="JAHFZB010000014">
    <property type="protein sequence ID" value="KAK6481964.1"/>
    <property type="molecule type" value="Genomic_DNA"/>
</dbReference>
<feature type="compositionally biased region" description="Polar residues" evidence="9">
    <location>
        <begin position="643"/>
        <end position="659"/>
    </location>
</feature>
<feature type="compositionally biased region" description="Acidic residues" evidence="9">
    <location>
        <begin position="475"/>
        <end position="487"/>
    </location>
</feature>
<evidence type="ECO:0000256" key="7">
    <source>
        <dbReference type="ARBA" id="ARBA00023136"/>
    </source>
</evidence>
<accession>A0ABR0ZB52</accession>
<name>A0ABR0ZB52_HUSHU</name>
<keyword evidence="7" id="KW-0472">Membrane</keyword>
<feature type="compositionally biased region" description="Polar residues" evidence="9">
    <location>
        <begin position="1084"/>
        <end position="1098"/>
    </location>
</feature>
<feature type="compositionally biased region" description="Polar residues" evidence="9">
    <location>
        <begin position="1384"/>
        <end position="1404"/>
    </location>
</feature>
<feature type="region of interest" description="Disordered" evidence="9">
    <location>
        <begin position="1228"/>
        <end position="1252"/>
    </location>
</feature>
<evidence type="ECO:0000256" key="2">
    <source>
        <dbReference type="ARBA" id="ARBA00004236"/>
    </source>
</evidence>
<feature type="compositionally biased region" description="Acidic residues" evidence="9">
    <location>
        <begin position="728"/>
        <end position="738"/>
    </location>
</feature>
<feature type="compositionally biased region" description="Polar residues" evidence="9">
    <location>
        <begin position="407"/>
        <end position="418"/>
    </location>
</feature>
<protein>
    <submittedName>
        <fullName evidence="11">WASH complex subunit 2 isoform X1</fullName>
    </submittedName>
</protein>
<feature type="region of interest" description="Disordered" evidence="9">
    <location>
        <begin position="1079"/>
        <end position="1098"/>
    </location>
</feature>
<feature type="compositionally biased region" description="Gly residues" evidence="9">
    <location>
        <begin position="367"/>
        <end position="378"/>
    </location>
</feature>
<feature type="compositionally biased region" description="Basic residues" evidence="9">
    <location>
        <begin position="1119"/>
        <end position="1129"/>
    </location>
</feature>
<feature type="compositionally biased region" description="Polar residues" evidence="9">
    <location>
        <begin position="490"/>
        <end position="500"/>
    </location>
</feature>
<keyword evidence="12" id="KW-1185">Reference proteome</keyword>
<evidence type="ECO:0000313" key="11">
    <source>
        <dbReference type="EMBL" id="KAK6481964.1"/>
    </source>
</evidence>
<feature type="compositionally biased region" description="Low complexity" evidence="9">
    <location>
        <begin position="588"/>
        <end position="614"/>
    </location>
</feature>
<evidence type="ECO:0000256" key="4">
    <source>
        <dbReference type="ARBA" id="ARBA00022475"/>
    </source>
</evidence>
<evidence type="ECO:0000259" key="10">
    <source>
        <dbReference type="Pfam" id="PF15255"/>
    </source>
</evidence>
<feature type="compositionally biased region" description="Basic and acidic residues" evidence="9">
    <location>
        <begin position="767"/>
        <end position="791"/>
    </location>
</feature>
<feature type="region of interest" description="Disordered" evidence="9">
    <location>
        <begin position="1379"/>
        <end position="1428"/>
    </location>
</feature>
<evidence type="ECO:0000256" key="3">
    <source>
        <dbReference type="ARBA" id="ARBA00022448"/>
    </source>
</evidence>
<feature type="region of interest" description="Disordered" evidence="9">
    <location>
        <begin position="161"/>
        <end position="183"/>
    </location>
</feature>
<proteinExistence type="inferred from homology"/>
<feature type="compositionally biased region" description="Acidic residues" evidence="9">
    <location>
        <begin position="260"/>
        <end position="286"/>
    </location>
</feature>
<feature type="compositionally biased region" description="Basic residues" evidence="9">
    <location>
        <begin position="328"/>
        <end position="338"/>
    </location>
</feature>
<feature type="domain" description="FAM21/CAPZIP" evidence="10">
    <location>
        <begin position="1037"/>
        <end position="1167"/>
    </location>
</feature>
<feature type="region of interest" description="Disordered" evidence="9">
    <location>
        <begin position="211"/>
        <end position="1048"/>
    </location>
</feature>
<feature type="compositionally biased region" description="Basic and acidic residues" evidence="9">
    <location>
        <begin position="173"/>
        <end position="183"/>
    </location>
</feature>
<dbReference type="Pfam" id="PF15255">
    <property type="entry name" value="CAP-ZIP_m"/>
    <property type="match status" value="1"/>
</dbReference>
<comment type="similarity">
    <text evidence="8">Belongs to the FAM21 family.</text>
</comment>
<keyword evidence="3" id="KW-0813">Transport</keyword>
<feature type="compositionally biased region" description="Polar residues" evidence="9">
    <location>
        <begin position="687"/>
        <end position="701"/>
    </location>
</feature>
<dbReference type="PANTHER" id="PTHR21669">
    <property type="entry name" value="CAPZ-INTERACTING PROTEIN AND RELATED PROTEINS"/>
    <property type="match status" value="1"/>
</dbReference>
<evidence type="ECO:0000256" key="6">
    <source>
        <dbReference type="ARBA" id="ARBA00022753"/>
    </source>
</evidence>
<comment type="caution">
    <text evidence="11">The sequence shown here is derived from an EMBL/GenBank/DDBJ whole genome shotgun (WGS) entry which is preliminary data.</text>
</comment>
<evidence type="ECO:0000313" key="12">
    <source>
        <dbReference type="Proteomes" id="UP001369086"/>
    </source>
</evidence>
<feature type="compositionally biased region" description="Basic and acidic residues" evidence="9">
    <location>
        <begin position="990"/>
        <end position="1006"/>
    </location>
</feature>
<feature type="compositionally biased region" description="Basic and acidic residues" evidence="9">
    <location>
        <begin position="501"/>
        <end position="513"/>
    </location>
</feature>
<keyword evidence="5" id="KW-0597">Phosphoprotein</keyword>
<keyword evidence="6" id="KW-0967">Endosome</keyword>
<feature type="compositionally biased region" description="Polar residues" evidence="9">
    <location>
        <begin position="1152"/>
        <end position="1168"/>
    </location>
</feature>
<feature type="region of interest" description="Disordered" evidence="9">
    <location>
        <begin position="1117"/>
        <end position="1169"/>
    </location>
</feature>
<feature type="compositionally biased region" description="Polar residues" evidence="9">
    <location>
        <begin position="1"/>
        <end position="18"/>
    </location>
</feature>
<dbReference type="PANTHER" id="PTHR21669:SF38">
    <property type="entry name" value="WASH COMPLEX SUBUNIT 2A-RELATED"/>
    <property type="match status" value="1"/>
</dbReference>
<evidence type="ECO:0000256" key="9">
    <source>
        <dbReference type="SAM" id="MobiDB-lite"/>
    </source>
</evidence>
<evidence type="ECO:0000256" key="1">
    <source>
        <dbReference type="ARBA" id="ARBA00004146"/>
    </source>
</evidence>
<reference evidence="11 12" key="1">
    <citation type="submission" date="2021-05" db="EMBL/GenBank/DDBJ databases">
        <authorList>
            <person name="Zahm M."/>
            <person name="Klopp C."/>
            <person name="Cabau C."/>
            <person name="Kuhl H."/>
            <person name="Suciu R."/>
            <person name="Ciorpac M."/>
            <person name="Holostenco D."/>
            <person name="Gessner J."/>
            <person name="Wuertz S."/>
            <person name="Hohne C."/>
            <person name="Stock M."/>
            <person name="Gislard M."/>
            <person name="Lluch J."/>
            <person name="Milhes M."/>
            <person name="Lampietro C."/>
            <person name="Lopez Roques C."/>
            <person name="Donnadieu C."/>
            <person name="Du K."/>
            <person name="Schartl M."/>
            <person name="Guiguen Y."/>
        </authorList>
    </citation>
    <scope>NUCLEOTIDE SEQUENCE [LARGE SCALE GENOMIC DNA]</scope>
    <source>
        <strain evidence="11">Hh-F2</strain>
        <tissue evidence="11">Blood</tissue>
    </source>
</reference>
<organism evidence="11 12">
    <name type="scientific">Huso huso</name>
    <name type="common">Beluga</name>
    <name type="synonym">Acipenser huso</name>
    <dbReference type="NCBI Taxonomy" id="61971"/>
    <lineage>
        <taxon>Eukaryota</taxon>
        <taxon>Metazoa</taxon>
        <taxon>Chordata</taxon>
        <taxon>Craniata</taxon>
        <taxon>Vertebrata</taxon>
        <taxon>Euteleostomi</taxon>
        <taxon>Actinopterygii</taxon>
        <taxon>Chondrostei</taxon>
        <taxon>Acipenseriformes</taxon>
        <taxon>Acipenseridae</taxon>
        <taxon>Huso</taxon>
    </lineage>
</organism>
<feature type="compositionally biased region" description="Polar residues" evidence="9">
    <location>
        <begin position="430"/>
        <end position="439"/>
    </location>
</feature>
<feature type="region of interest" description="Disordered" evidence="9">
    <location>
        <begin position="1295"/>
        <end position="1315"/>
    </location>
</feature>
<feature type="region of interest" description="Disordered" evidence="9">
    <location>
        <begin position="111"/>
        <end position="135"/>
    </location>
</feature>
<feature type="compositionally biased region" description="Polar residues" evidence="9">
    <location>
        <begin position="668"/>
        <end position="677"/>
    </location>
</feature>
<evidence type="ECO:0000256" key="8">
    <source>
        <dbReference type="ARBA" id="ARBA00038327"/>
    </source>
</evidence>
<sequence>MNGPSVSLFNGTTEQNGSEGEHIWERPWSLEEMRKTSENWSLAADSGLLLFLQDFSQRIMSKTHEIEKQLDGLIRDTKATDCCLHTVFNDFLMLSNTQFIENRVYDEEVEEAISKPDAGEKSSEQEKTREQKEAELIPKVQEAVNYGLRVLDSAFEQLDMKAGNSDSEDEESNDRVEPILEPKDLYVDRPLPYLIGSQLFMEQDDVGLGDLSSDEISIDSDRDSVVDSEEDHNEEHSEEGFDDHEDEVQSISKKKSSMISDEEEEDDDEEEGSDIFGDSEQDEDGDENTKNATAASSFADELAARIKGDVPSKQGEERASLSSVPSSTKKKGKAKKETKKVTTEDKEDDDELFKPPKMEDEDFSLFGGKGGLFSGGKGLFDDDEGDLFAEVPKQEQDEKTTKAPVSKENNLFQSTSVSVEAKQYGKQTEPKSQNAQKQATLGGLFDDEEDDFFSGTNVKTGSEKAKPKAAVDLFGADDDKDEDDDGDIFNANTNTSTSTVQRKDKNTEEEAHIPQKKLPAGAISMFGPGTKNLVENLRKRQPSTSEESEKSEENAPSQEIFKPLTKPVEKSQPSLFSDEEDSQEIFPSNQNTNKNKSNSAPLSQSKTKKSLLSFFDDEEEEDLFASASSKKAPEINAKKSQETKTPSQQTRKPVTSSLFSDDEDQWENSKQSRSIAQGDTKKESAETKGTTTPKVLQNTSIFADDDEDLFGSTKADGKKKPQRASLLFEEEHDDDEDKELLFHSKPTVSTTPPEIKQKPPAPSLFDNNKKDDLFDEPVKSKPAVEKPETKKKPAGAVSLLGGIDVLVQPPQDTAKTPQDDLENDEYLYKDAPPPLEEEPQNKKNILSLFDNEEEEEDQGPMISSKTPLKDTQKLAEQRPRTKSTGVFQDEELLFSQKQEKDNDPDVDLFATEGKTGTYENPAAKPQETTRASGVKAPLLDAAGDDEDDLFSKAVKTSKPAKSSTAAPGLFGDDEDDDLFSVVKPKQSLKPPEKKLSASVKDNKAESSETAVSKYPEPRRETTTLPKAEENEKPTGSAPIKSKEPSSRIGKLQANLAINPASLLPGSARRIPGAVSVKPGVGSLPSHSEGTQVTAASSQELGVSFDSPAQAQTLQTAIKSRAKVTGKRRPQTREARHLAAQLSDEVNEYGGAQSVSGAEASSSTVSTRPAHTPEIIPAEKQLFLNPAVSKLPTTDKKPVQIEDTKLKLPEVTNDLFGSDDLFASSLAQKKAAVPKTEPENLENTTKPLPQPEKKETVHSIFDDQGGDLFLSSKQNSSKKAKSIPFLEDEEDDLFGAGKSTTVKDSKPVAQKESKLPKRDIFEDDIFETEVAKPPKNPKEKVLDSLFDGNIDIFADLTTTKPKEKKAKKKMETKSIFKDDMDDIFSSGSTKKTAKPQSKSKTSQPAKETDTTDGMGQSIFDDPLNALGGK</sequence>
<feature type="compositionally biased region" description="Basic and acidic residues" evidence="9">
    <location>
        <begin position="302"/>
        <end position="319"/>
    </location>
</feature>
<evidence type="ECO:0000256" key="5">
    <source>
        <dbReference type="ARBA" id="ARBA00022553"/>
    </source>
</evidence>
<dbReference type="Proteomes" id="UP001369086">
    <property type="component" value="Unassembled WGS sequence"/>
</dbReference>
<feature type="compositionally biased region" description="Basic and acidic residues" evidence="9">
    <location>
        <begin position="1300"/>
        <end position="1315"/>
    </location>
</feature>
<comment type="subcellular location">
    <subcellularLocation>
        <location evidence="2">Cell membrane</location>
    </subcellularLocation>
    <subcellularLocation>
        <location evidence="1">Early endosome membrane</location>
    </subcellularLocation>
</comment>
<feature type="compositionally biased region" description="Basic and acidic residues" evidence="9">
    <location>
        <begin position="631"/>
        <end position="642"/>
    </location>
</feature>
<feature type="compositionally biased region" description="Basic and acidic residues" evidence="9">
    <location>
        <begin position="1015"/>
        <end position="1032"/>
    </location>
</feature>